<accession>E6UY88</accession>
<dbReference type="KEGG" id="vpe:Varpa_2417"/>
<dbReference type="HOGENOM" id="CLU_2978002_0_0_4"/>
<reference evidence="3" key="1">
    <citation type="submission" date="2010-12" db="EMBL/GenBank/DDBJ databases">
        <title>Complete sequence of Variovorax paradoxus EPS.</title>
        <authorList>
            <consortium name="US DOE Joint Genome Institute"/>
            <person name="Lucas S."/>
            <person name="Copeland A."/>
            <person name="Lapidus A."/>
            <person name="Cheng J.-F."/>
            <person name="Goodwin L."/>
            <person name="Pitluck S."/>
            <person name="Teshima H."/>
            <person name="Detter J.C."/>
            <person name="Han C."/>
            <person name="Tapia R."/>
            <person name="Land M."/>
            <person name="Hauser L."/>
            <person name="Kyrpides N."/>
            <person name="Ivanova N."/>
            <person name="Ovchinnikova G."/>
            <person name="Orwin P."/>
            <person name="Han J.-I.G."/>
            <person name="Woyke T."/>
        </authorList>
    </citation>
    <scope>NUCLEOTIDE SEQUENCE [LARGE SCALE GENOMIC DNA]</scope>
    <source>
        <strain evidence="3">EPS</strain>
    </source>
</reference>
<proteinExistence type="predicted"/>
<evidence type="ECO:0000313" key="3">
    <source>
        <dbReference type="Proteomes" id="UP000008917"/>
    </source>
</evidence>
<dbReference type="AlphaFoldDB" id="E6UY88"/>
<dbReference type="EMBL" id="CP002417">
    <property type="protein sequence ID" value="ADU36618.1"/>
    <property type="molecule type" value="Genomic_DNA"/>
</dbReference>
<dbReference type="STRING" id="595537.Varpa_2417"/>
<name>E6UY88_VARPE</name>
<organism evidence="2 3">
    <name type="scientific">Variovorax paradoxus (strain EPS)</name>
    <dbReference type="NCBI Taxonomy" id="595537"/>
    <lineage>
        <taxon>Bacteria</taxon>
        <taxon>Pseudomonadati</taxon>
        <taxon>Pseudomonadota</taxon>
        <taxon>Betaproteobacteria</taxon>
        <taxon>Burkholderiales</taxon>
        <taxon>Comamonadaceae</taxon>
        <taxon>Variovorax</taxon>
    </lineage>
</organism>
<dbReference type="RefSeq" id="WP_013540852.1">
    <property type="nucleotide sequence ID" value="NC_014931.1"/>
</dbReference>
<feature type="signal peptide" evidence="1">
    <location>
        <begin position="1"/>
        <end position="27"/>
    </location>
</feature>
<protein>
    <submittedName>
        <fullName evidence="2">Uncharacterized protein</fullName>
    </submittedName>
</protein>
<sequence length="58" mass="5791">MTKNVPAPAPRPLRAALVALGGSLAIAACGGGGNDGVFSDFANTAFAARQAYLKETGR</sequence>
<reference evidence="2 3" key="2">
    <citation type="journal article" date="2013" name="Genome Announc.">
        <title>Genome of the Root-Associated Plant Growth-Promoting Bacterium Variovorax paradoxus Strain EPS.</title>
        <authorList>
            <person name="Han J.I."/>
            <person name="Spain J.C."/>
            <person name="Leadbetter J.R."/>
            <person name="Ovchinnikova G."/>
            <person name="Goodwin L.A."/>
            <person name="Han C.S."/>
            <person name="Woyke T."/>
            <person name="Davenport K.W."/>
            <person name="Orwin P.M."/>
        </authorList>
    </citation>
    <scope>NUCLEOTIDE SEQUENCE [LARGE SCALE GENOMIC DNA]</scope>
    <source>
        <strain evidence="2 3">EPS</strain>
    </source>
</reference>
<feature type="chain" id="PRO_5003212766" evidence="1">
    <location>
        <begin position="28"/>
        <end position="58"/>
    </location>
</feature>
<evidence type="ECO:0000313" key="2">
    <source>
        <dbReference type="EMBL" id="ADU36618.1"/>
    </source>
</evidence>
<dbReference type="PROSITE" id="PS51257">
    <property type="entry name" value="PROKAR_LIPOPROTEIN"/>
    <property type="match status" value="1"/>
</dbReference>
<dbReference type="Proteomes" id="UP000008917">
    <property type="component" value="Chromosome"/>
</dbReference>
<gene>
    <name evidence="2" type="ordered locus">Varpa_2417</name>
</gene>
<evidence type="ECO:0000256" key="1">
    <source>
        <dbReference type="SAM" id="SignalP"/>
    </source>
</evidence>
<keyword evidence="1" id="KW-0732">Signal</keyword>